<name>A0A9X9Q1F4_GULGU</name>
<protein>
    <submittedName>
        <fullName evidence="2">Uncharacterized protein</fullName>
    </submittedName>
</protein>
<dbReference type="AlphaFoldDB" id="A0A9X9Q1F4"/>
<evidence type="ECO:0000313" key="3">
    <source>
        <dbReference type="Proteomes" id="UP000269945"/>
    </source>
</evidence>
<dbReference type="EMBL" id="CYRY02018761">
    <property type="protein sequence ID" value="VCW96618.1"/>
    <property type="molecule type" value="Genomic_DNA"/>
</dbReference>
<feature type="region of interest" description="Disordered" evidence="1">
    <location>
        <begin position="9"/>
        <end position="38"/>
    </location>
</feature>
<comment type="caution">
    <text evidence="2">The sequence shown here is derived from an EMBL/GenBank/DDBJ whole genome shotgun (WGS) entry which is preliminary data.</text>
</comment>
<feature type="non-terminal residue" evidence="2">
    <location>
        <position position="70"/>
    </location>
</feature>
<gene>
    <name evidence="2" type="ORF">BN2614_LOCUS4</name>
</gene>
<dbReference type="Proteomes" id="UP000269945">
    <property type="component" value="Unassembled WGS sequence"/>
</dbReference>
<evidence type="ECO:0000313" key="2">
    <source>
        <dbReference type="EMBL" id="VCW96618.1"/>
    </source>
</evidence>
<proteinExistence type="predicted"/>
<sequence>MSYQIALELNKGPQPGSKSPGRAGGATTDEDPCPSPLENQLSVDDFRKIQSAFEVSLNLLYWRVCLFLRF</sequence>
<keyword evidence="3" id="KW-1185">Reference proteome</keyword>
<evidence type="ECO:0000256" key="1">
    <source>
        <dbReference type="SAM" id="MobiDB-lite"/>
    </source>
</evidence>
<organism evidence="2 3">
    <name type="scientific">Gulo gulo</name>
    <name type="common">Wolverine</name>
    <name type="synonym">Gluton</name>
    <dbReference type="NCBI Taxonomy" id="48420"/>
    <lineage>
        <taxon>Eukaryota</taxon>
        <taxon>Metazoa</taxon>
        <taxon>Chordata</taxon>
        <taxon>Craniata</taxon>
        <taxon>Vertebrata</taxon>
        <taxon>Euteleostomi</taxon>
        <taxon>Mammalia</taxon>
        <taxon>Eutheria</taxon>
        <taxon>Laurasiatheria</taxon>
        <taxon>Carnivora</taxon>
        <taxon>Caniformia</taxon>
        <taxon>Musteloidea</taxon>
        <taxon>Mustelidae</taxon>
        <taxon>Guloninae</taxon>
        <taxon>Gulo</taxon>
    </lineage>
</organism>
<accession>A0A9X9Q1F4</accession>
<reference evidence="2 3" key="1">
    <citation type="submission" date="2018-10" db="EMBL/GenBank/DDBJ databases">
        <authorList>
            <person name="Ekblom R."/>
            <person name="Jareborg N."/>
        </authorList>
    </citation>
    <scope>NUCLEOTIDE SEQUENCE [LARGE SCALE GENOMIC DNA]</scope>
    <source>
        <tissue evidence="2">Muscle</tissue>
    </source>
</reference>